<reference evidence="4 5" key="1">
    <citation type="submission" date="2019-04" db="EMBL/GenBank/DDBJ databases">
        <title>Lampropedia sp YIM MLB12 draf genome.</title>
        <authorList>
            <person name="Wang Y.-X."/>
        </authorList>
    </citation>
    <scope>NUCLEOTIDE SEQUENCE [LARGE SCALE GENOMIC DNA]</scope>
    <source>
        <strain evidence="4 5">YIM MLB12</strain>
    </source>
</reference>
<dbReference type="Gene3D" id="3.40.1190.20">
    <property type="match status" value="1"/>
</dbReference>
<feature type="domain" description="Carbohydrate kinase PfkB" evidence="3">
    <location>
        <begin position="149"/>
        <end position="252"/>
    </location>
</feature>
<dbReference type="EMBL" id="SSWX01000031">
    <property type="protein sequence ID" value="THJ30903.1"/>
    <property type="molecule type" value="Genomic_DNA"/>
</dbReference>
<gene>
    <name evidence="4" type="ORF">E8K88_16660</name>
</gene>
<comment type="caution">
    <text evidence="4">The sequence shown here is derived from an EMBL/GenBank/DDBJ whole genome shotgun (WGS) entry which is preliminary data.</text>
</comment>
<sequence length="406" mass="44608">MTIHVVGGLYREFCVRPLWDQLYGSGGRATAAIATMRSDVTFHTYATSIAEDEFRTYAVQLPSQVTVDAVPCNTTISFRYLHDSSHPDISNVPDTPLSSIKVKAEKVVRFGMLEGSAVIDAEWAVYDPQNAGSAERFGENGSRAKHLALVLNLYEARAMSASPEATPEECALKLAVHDGAEVVIIKMGPAGAFVWSQGAVHTVPAYKTENVWKIGSGDTFVAHFAQAWMNDGLPAHEAASQASLATAYYCEKKTIPYREYLMEFKRDEIRVKQEFLNGKRPQVYLAGPFFDTAQVWLIEEARKNLLEMGFKVFSPFHDIGMGSAADVVKLDLQGIEKSDIVFAIVDGLDAGTIYEVGYARAVGKPVVILCERESEESMKMAEGTDCVIRRSYTSALYAALWAAVSL</sequence>
<protein>
    <submittedName>
        <fullName evidence="4">Nucleoside 2-deoxyribosyltransferase</fullName>
    </submittedName>
</protein>
<dbReference type="InterPro" id="IPR029056">
    <property type="entry name" value="Ribokinase-like"/>
</dbReference>
<proteinExistence type="predicted"/>
<dbReference type="GO" id="GO:0016301">
    <property type="term" value="F:kinase activity"/>
    <property type="evidence" value="ECO:0007669"/>
    <property type="project" value="UniProtKB-KW"/>
</dbReference>
<dbReference type="Proteomes" id="UP000306236">
    <property type="component" value="Unassembled WGS sequence"/>
</dbReference>
<dbReference type="Gene3D" id="3.40.50.450">
    <property type="match status" value="1"/>
</dbReference>
<dbReference type="InterPro" id="IPR011611">
    <property type="entry name" value="PfkB_dom"/>
</dbReference>
<dbReference type="SUPFAM" id="SSF53613">
    <property type="entry name" value="Ribokinase-like"/>
    <property type="match status" value="1"/>
</dbReference>
<evidence type="ECO:0000259" key="3">
    <source>
        <dbReference type="Pfam" id="PF00294"/>
    </source>
</evidence>
<dbReference type="PANTHER" id="PTHR10584:SF166">
    <property type="entry name" value="RIBOKINASE"/>
    <property type="match status" value="1"/>
</dbReference>
<name>A0A4S5BJ25_9BURK</name>
<evidence type="ECO:0000256" key="1">
    <source>
        <dbReference type="ARBA" id="ARBA00022679"/>
    </source>
</evidence>
<dbReference type="OrthoDB" id="9792663at2"/>
<evidence type="ECO:0000256" key="2">
    <source>
        <dbReference type="ARBA" id="ARBA00022777"/>
    </source>
</evidence>
<keyword evidence="1 4" id="KW-0808">Transferase</keyword>
<evidence type="ECO:0000313" key="4">
    <source>
        <dbReference type="EMBL" id="THJ30903.1"/>
    </source>
</evidence>
<dbReference type="Pfam" id="PF05014">
    <property type="entry name" value="Nuc_deoxyrib_tr"/>
    <property type="match status" value="1"/>
</dbReference>
<keyword evidence="2" id="KW-0418">Kinase</keyword>
<dbReference type="InterPro" id="IPR007710">
    <property type="entry name" value="Nucleoside_deoxyribTrfase"/>
</dbReference>
<keyword evidence="5" id="KW-1185">Reference proteome</keyword>
<dbReference type="SUPFAM" id="SSF52309">
    <property type="entry name" value="N-(deoxy)ribosyltransferase-like"/>
    <property type="match status" value="1"/>
</dbReference>
<dbReference type="Pfam" id="PF00294">
    <property type="entry name" value="PfkB"/>
    <property type="match status" value="1"/>
</dbReference>
<dbReference type="PANTHER" id="PTHR10584">
    <property type="entry name" value="SUGAR KINASE"/>
    <property type="match status" value="1"/>
</dbReference>
<dbReference type="AlphaFoldDB" id="A0A4S5BJ25"/>
<accession>A0A4S5BJ25</accession>
<evidence type="ECO:0000313" key="5">
    <source>
        <dbReference type="Proteomes" id="UP000306236"/>
    </source>
</evidence>
<organism evidence="4 5">
    <name type="scientific">Lampropedia aestuarii</name>
    <dbReference type="NCBI Taxonomy" id="2562762"/>
    <lineage>
        <taxon>Bacteria</taxon>
        <taxon>Pseudomonadati</taxon>
        <taxon>Pseudomonadota</taxon>
        <taxon>Betaproteobacteria</taxon>
        <taxon>Burkholderiales</taxon>
        <taxon>Comamonadaceae</taxon>
        <taxon>Lampropedia</taxon>
    </lineage>
</organism>
<dbReference type="GO" id="GO:0005829">
    <property type="term" value="C:cytosol"/>
    <property type="evidence" value="ECO:0007669"/>
    <property type="project" value="TreeGrafter"/>
</dbReference>